<organism evidence="1 2">
    <name type="scientific">Enterobacter cloacae</name>
    <dbReference type="NCBI Taxonomy" id="550"/>
    <lineage>
        <taxon>Bacteria</taxon>
        <taxon>Pseudomonadati</taxon>
        <taxon>Pseudomonadota</taxon>
        <taxon>Gammaproteobacteria</taxon>
        <taxon>Enterobacterales</taxon>
        <taxon>Enterobacteriaceae</taxon>
        <taxon>Enterobacter</taxon>
        <taxon>Enterobacter cloacae complex</taxon>
    </lineage>
</organism>
<protein>
    <submittedName>
        <fullName evidence="1">Uncharacterized protein</fullName>
    </submittedName>
</protein>
<sequence length="88" mass="9702">MTGSSNMDNIIIAGARIYFPPDNRLPNASGDMLTFAVVRDPDTIPDYLLFVHKDGQWELASPRFFKEAAHAISTATKIASSRFPNVTC</sequence>
<evidence type="ECO:0000313" key="2">
    <source>
        <dbReference type="Proteomes" id="UP000515488"/>
    </source>
</evidence>
<dbReference type="EMBL" id="AP022126">
    <property type="protein sequence ID" value="BBS30115.1"/>
    <property type="molecule type" value="Genomic_DNA"/>
</dbReference>
<dbReference type="AlphaFoldDB" id="A0A6S5K2B5"/>
<gene>
    <name evidence="1" type="ORF">WP5S18C02_03210</name>
</gene>
<name>A0A6S5K2B5_ENTCL</name>
<dbReference type="Proteomes" id="UP000515488">
    <property type="component" value="Chromosome"/>
</dbReference>
<accession>A0A6S5K2B5</accession>
<reference evidence="1 2" key="1">
    <citation type="submission" date="2019-12" db="EMBL/GenBank/DDBJ databases">
        <title>complete genome sequences of Enterobacter cloacae str. WP5-S18-CRE-02 isolated from wastewater treatment plant effluent.</title>
        <authorList>
            <person name="Sekizuka T."/>
            <person name="Itokawa K."/>
            <person name="Yatsu K."/>
            <person name="Inamine Y."/>
            <person name="Kuroda M."/>
        </authorList>
    </citation>
    <scope>NUCLEOTIDE SEQUENCE [LARGE SCALE GENOMIC DNA]</scope>
    <source>
        <strain evidence="1 2">WP5-S18-CRE-02</strain>
    </source>
</reference>
<dbReference type="RefSeq" id="WP_128754880.1">
    <property type="nucleotide sequence ID" value="NZ_AP022126.1"/>
</dbReference>
<evidence type="ECO:0000313" key="1">
    <source>
        <dbReference type="EMBL" id="BBS30115.1"/>
    </source>
</evidence>
<proteinExistence type="predicted"/>